<dbReference type="Proteomes" id="UP000318538">
    <property type="component" value="Chromosome"/>
</dbReference>
<feature type="compositionally biased region" description="Basic residues" evidence="1">
    <location>
        <begin position="231"/>
        <end position="241"/>
    </location>
</feature>
<proteinExistence type="predicted"/>
<dbReference type="OrthoDB" id="292754at2"/>
<evidence type="ECO:0000256" key="1">
    <source>
        <dbReference type="SAM" id="MobiDB-lite"/>
    </source>
</evidence>
<name>A0A517N578_9BACT</name>
<reference evidence="3 4" key="1">
    <citation type="submission" date="2019-02" db="EMBL/GenBank/DDBJ databases">
        <title>Deep-cultivation of Planctomycetes and their phenomic and genomic characterization uncovers novel biology.</title>
        <authorList>
            <person name="Wiegand S."/>
            <person name="Jogler M."/>
            <person name="Boedeker C."/>
            <person name="Pinto D."/>
            <person name="Vollmers J."/>
            <person name="Rivas-Marin E."/>
            <person name="Kohn T."/>
            <person name="Peeters S.H."/>
            <person name="Heuer A."/>
            <person name="Rast P."/>
            <person name="Oberbeckmann S."/>
            <person name="Bunk B."/>
            <person name="Jeske O."/>
            <person name="Meyerdierks A."/>
            <person name="Storesund J.E."/>
            <person name="Kallscheuer N."/>
            <person name="Luecker S."/>
            <person name="Lage O.M."/>
            <person name="Pohl T."/>
            <person name="Merkel B.J."/>
            <person name="Hornburger P."/>
            <person name="Mueller R.-W."/>
            <person name="Bruemmer F."/>
            <person name="Labrenz M."/>
            <person name="Spormann A.M."/>
            <person name="Op den Camp H."/>
            <person name="Overmann J."/>
            <person name="Amann R."/>
            <person name="Jetten M.S.M."/>
            <person name="Mascher T."/>
            <person name="Medema M.H."/>
            <person name="Devos D.P."/>
            <person name="Kaster A.-K."/>
            <person name="Ovreas L."/>
            <person name="Rohde M."/>
            <person name="Galperin M.Y."/>
            <person name="Jogler C."/>
        </authorList>
    </citation>
    <scope>NUCLEOTIDE SEQUENCE [LARGE SCALE GENOMIC DNA]</scope>
    <source>
        <strain evidence="3 4">K22_7</strain>
    </source>
</reference>
<gene>
    <name evidence="3" type="ORF">K227x_06610</name>
</gene>
<accession>A0A517N578</accession>
<evidence type="ECO:0000259" key="2">
    <source>
        <dbReference type="Pfam" id="PF05598"/>
    </source>
</evidence>
<dbReference type="EMBL" id="CP036525">
    <property type="protein sequence ID" value="QDT02285.1"/>
    <property type="molecule type" value="Genomic_DNA"/>
</dbReference>
<protein>
    <recommendedName>
        <fullName evidence="2">Transposase InsH N-terminal domain-containing protein</fullName>
    </recommendedName>
</protein>
<dbReference type="AlphaFoldDB" id="A0A517N578"/>
<dbReference type="InterPro" id="IPR008490">
    <property type="entry name" value="Transposase_InsH_N"/>
</dbReference>
<dbReference type="PANTHER" id="PTHR33408">
    <property type="entry name" value="TRANSPOSASE"/>
    <property type="match status" value="1"/>
</dbReference>
<evidence type="ECO:0000313" key="3">
    <source>
        <dbReference type="EMBL" id="QDT02285.1"/>
    </source>
</evidence>
<dbReference type="Pfam" id="PF05598">
    <property type="entry name" value="DUF772"/>
    <property type="match status" value="1"/>
</dbReference>
<evidence type="ECO:0000313" key="4">
    <source>
        <dbReference type="Proteomes" id="UP000318538"/>
    </source>
</evidence>
<dbReference type="KEGG" id="rlc:K227x_06610"/>
<feature type="region of interest" description="Disordered" evidence="1">
    <location>
        <begin position="226"/>
        <end position="252"/>
    </location>
</feature>
<organism evidence="3 4">
    <name type="scientific">Rubripirellula lacrimiformis</name>
    <dbReference type="NCBI Taxonomy" id="1930273"/>
    <lineage>
        <taxon>Bacteria</taxon>
        <taxon>Pseudomonadati</taxon>
        <taxon>Planctomycetota</taxon>
        <taxon>Planctomycetia</taxon>
        <taxon>Pirellulales</taxon>
        <taxon>Pirellulaceae</taxon>
        <taxon>Rubripirellula</taxon>
    </lineage>
</organism>
<keyword evidence="4" id="KW-1185">Reference proteome</keyword>
<feature type="domain" description="Transposase InsH N-terminal" evidence="2">
    <location>
        <begin position="29"/>
        <end position="123"/>
    </location>
</feature>
<dbReference type="RefSeq" id="WP_145168027.1">
    <property type="nucleotide sequence ID" value="NZ_CP036525.1"/>
</dbReference>
<sequence length="444" mass="49819">MKTPSNAQQRGQARTNRPERTQVEMQFFSLDQLVASDHRIRLVWQYCESLDLSPLYTRIQSRQGKAGRNSIDPRILFALWFYATLEGISSARRVAELTTRDFHYMWICGKVSVNYHTLSDFRSENSELLEKLLADSIAALLNQKLITLETIGQDGMRVRASSGSGSFRSAPTLQRLQAAAEDYLNELSERTEEEAAKISKAKQAAQQRAAKERIERIKAAQENLEELERRRKEKRSRKSKSTPRASMTDPEAVRMKMADGGFRPAYNVQFASDGETRIVVGVSVDNQGSDQGQMLPMYQSVCSTFGVMPGKYLVDGGFTKATDIDSMDASGTAVYGVLKGVQKQIEEGKDPHLPKPGDSAAMKRFRERMGTAGAQKIYKQRPSVAEFPNAECRNRGLHQYRVRGSKKALSQTLWHVLVNNYNRFKCLGFLPNLIGDPCVVAAKS</sequence>